<name>A0A8X6PQF6_NEPPI</name>
<dbReference type="Proteomes" id="UP000887013">
    <property type="component" value="Unassembled WGS sequence"/>
</dbReference>
<gene>
    <name evidence="1" type="ORF">NPIL_364181</name>
</gene>
<keyword evidence="2" id="KW-1185">Reference proteome</keyword>
<evidence type="ECO:0000313" key="2">
    <source>
        <dbReference type="Proteomes" id="UP000887013"/>
    </source>
</evidence>
<sequence>MFRTLGSVIQDSFFVPGKHLIEYGCGAVSRRQRHTGYNLLSLENFQQRVRNPLAQPVFLTQEVQRKSISSETLNCFASSPHVELLSSSMTICRASSSKACGRPLQGSSKGGKPPDLNFETNALRYVHSHYYPQALDIFGDLMQLLVIPL</sequence>
<dbReference type="EMBL" id="BMAW01022886">
    <property type="protein sequence ID" value="GFT80189.1"/>
    <property type="molecule type" value="Genomic_DNA"/>
</dbReference>
<proteinExistence type="predicted"/>
<dbReference type="AlphaFoldDB" id="A0A8X6PQF6"/>
<organism evidence="1 2">
    <name type="scientific">Nephila pilipes</name>
    <name type="common">Giant wood spider</name>
    <name type="synonym">Nephila maculata</name>
    <dbReference type="NCBI Taxonomy" id="299642"/>
    <lineage>
        <taxon>Eukaryota</taxon>
        <taxon>Metazoa</taxon>
        <taxon>Ecdysozoa</taxon>
        <taxon>Arthropoda</taxon>
        <taxon>Chelicerata</taxon>
        <taxon>Arachnida</taxon>
        <taxon>Araneae</taxon>
        <taxon>Araneomorphae</taxon>
        <taxon>Entelegynae</taxon>
        <taxon>Araneoidea</taxon>
        <taxon>Nephilidae</taxon>
        <taxon>Nephila</taxon>
    </lineage>
</organism>
<reference evidence="1" key="1">
    <citation type="submission" date="2020-08" db="EMBL/GenBank/DDBJ databases">
        <title>Multicomponent nature underlies the extraordinary mechanical properties of spider dragline silk.</title>
        <authorList>
            <person name="Kono N."/>
            <person name="Nakamura H."/>
            <person name="Mori M."/>
            <person name="Yoshida Y."/>
            <person name="Ohtoshi R."/>
            <person name="Malay A.D."/>
            <person name="Moran D.A.P."/>
            <person name="Tomita M."/>
            <person name="Numata K."/>
            <person name="Arakawa K."/>
        </authorList>
    </citation>
    <scope>NUCLEOTIDE SEQUENCE</scope>
</reference>
<accession>A0A8X6PQF6</accession>
<protein>
    <submittedName>
        <fullName evidence="1">Uncharacterized protein</fullName>
    </submittedName>
</protein>
<evidence type="ECO:0000313" key="1">
    <source>
        <dbReference type="EMBL" id="GFT80189.1"/>
    </source>
</evidence>
<comment type="caution">
    <text evidence="1">The sequence shown here is derived from an EMBL/GenBank/DDBJ whole genome shotgun (WGS) entry which is preliminary data.</text>
</comment>